<proteinExistence type="predicted"/>
<accession>A0AAD5MHC5</accession>
<reference evidence="1" key="1">
    <citation type="submission" date="2021-06" db="EMBL/GenBank/DDBJ databases">
        <title>Parelaphostrongylus tenuis whole genome reference sequence.</title>
        <authorList>
            <person name="Garwood T.J."/>
            <person name="Larsen P.A."/>
            <person name="Fountain-Jones N.M."/>
            <person name="Garbe J.R."/>
            <person name="Macchietto M.G."/>
            <person name="Kania S.A."/>
            <person name="Gerhold R.W."/>
            <person name="Richards J.E."/>
            <person name="Wolf T.M."/>
        </authorList>
    </citation>
    <scope>NUCLEOTIDE SEQUENCE</scope>
    <source>
        <strain evidence="1">MNPRO001-30</strain>
        <tissue evidence="1">Meninges</tissue>
    </source>
</reference>
<gene>
    <name evidence="1" type="ORF">KIN20_002816</name>
</gene>
<dbReference type="EMBL" id="JAHQIW010000367">
    <property type="protein sequence ID" value="KAJ1347689.1"/>
    <property type="molecule type" value="Genomic_DNA"/>
</dbReference>
<protein>
    <submittedName>
        <fullName evidence="1">Uncharacterized protein</fullName>
    </submittedName>
</protein>
<comment type="caution">
    <text evidence="1">The sequence shown here is derived from an EMBL/GenBank/DDBJ whole genome shotgun (WGS) entry which is preliminary data.</text>
</comment>
<keyword evidence="2" id="KW-1185">Reference proteome</keyword>
<dbReference type="AlphaFoldDB" id="A0AAD5MHC5"/>
<dbReference type="Proteomes" id="UP001196413">
    <property type="component" value="Unassembled WGS sequence"/>
</dbReference>
<sequence length="69" mass="7549">MVEETILQNRCQEESIAEAAGGGAMRCWDSPDRGGVGVVFADESVSSQYSFLPCIPPHMLDFKRVTLKS</sequence>
<evidence type="ECO:0000313" key="2">
    <source>
        <dbReference type="Proteomes" id="UP001196413"/>
    </source>
</evidence>
<evidence type="ECO:0000313" key="1">
    <source>
        <dbReference type="EMBL" id="KAJ1347689.1"/>
    </source>
</evidence>
<name>A0AAD5MHC5_PARTN</name>
<organism evidence="1 2">
    <name type="scientific">Parelaphostrongylus tenuis</name>
    <name type="common">Meningeal worm</name>
    <dbReference type="NCBI Taxonomy" id="148309"/>
    <lineage>
        <taxon>Eukaryota</taxon>
        <taxon>Metazoa</taxon>
        <taxon>Ecdysozoa</taxon>
        <taxon>Nematoda</taxon>
        <taxon>Chromadorea</taxon>
        <taxon>Rhabditida</taxon>
        <taxon>Rhabditina</taxon>
        <taxon>Rhabditomorpha</taxon>
        <taxon>Strongyloidea</taxon>
        <taxon>Metastrongylidae</taxon>
        <taxon>Parelaphostrongylus</taxon>
    </lineage>
</organism>